<evidence type="ECO:0000313" key="2">
    <source>
        <dbReference type="EMBL" id="SVA98528.1"/>
    </source>
</evidence>
<proteinExistence type="predicted"/>
<gene>
    <name evidence="2" type="ORF">METZ01_LOCUS151382</name>
</gene>
<name>A0A382AAE9_9ZZZZ</name>
<organism evidence="2">
    <name type="scientific">marine metagenome</name>
    <dbReference type="NCBI Taxonomy" id="408172"/>
    <lineage>
        <taxon>unclassified sequences</taxon>
        <taxon>metagenomes</taxon>
        <taxon>ecological metagenomes</taxon>
    </lineage>
</organism>
<dbReference type="AlphaFoldDB" id="A0A382AAE9"/>
<accession>A0A382AAE9</accession>
<feature type="transmembrane region" description="Helical" evidence="1">
    <location>
        <begin position="26"/>
        <end position="48"/>
    </location>
</feature>
<keyword evidence="1" id="KW-0812">Transmembrane</keyword>
<evidence type="ECO:0000256" key="1">
    <source>
        <dbReference type="SAM" id="Phobius"/>
    </source>
</evidence>
<keyword evidence="1" id="KW-0472">Membrane</keyword>
<keyword evidence="1" id="KW-1133">Transmembrane helix</keyword>
<reference evidence="2" key="1">
    <citation type="submission" date="2018-05" db="EMBL/GenBank/DDBJ databases">
        <authorList>
            <person name="Lanie J.A."/>
            <person name="Ng W.-L."/>
            <person name="Kazmierczak K.M."/>
            <person name="Andrzejewski T.M."/>
            <person name="Davidsen T.M."/>
            <person name="Wayne K.J."/>
            <person name="Tettelin H."/>
            <person name="Glass J.I."/>
            <person name="Rusch D."/>
            <person name="Podicherti R."/>
            <person name="Tsui H.-C.T."/>
            <person name="Winkler M.E."/>
        </authorList>
    </citation>
    <scope>NUCLEOTIDE SEQUENCE</scope>
</reference>
<sequence>MQIYSILCMRWPGLGDPTKRRKTIRFLIILLAIGVSVGVTSSILQGFLGQSDPLKVCINDRDTPYKISATFELYVDKKKASVPANIGFDNVEEDGLFDSVCQRTLYTITDDGTIYAEWEERYPFEIGHFLWVWDFPLKDMDLTKSRMLVNGMESDLFINSPLVQGQHYKAEFTSKEYEESKDKDFLPPDL</sequence>
<dbReference type="EMBL" id="UINC01024591">
    <property type="protein sequence ID" value="SVA98528.1"/>
    <property type="molecule type" value="Genomic_DNA"/>
</dbReference>
<protein>
    <submittedName>
        <fullName evidence="2">Uncharacterized protein</fullName>
    </submittedName>
</protein>